<comment type="caution">
    <text evidence="1">The sequence shown here is derived from an EMBL/GenBank/DDBJ whole genome shotgun (WGS) entry which is preliminary data.</text>
</comment>
<organism evidence="1 2">
    <name type="scientific">Nocardioides potassii</name>
    <dbReference type="NCBI Taxonomy" id="2911371"/>
    <lineage>
        <taxon>Bacteria</taxon>
        <taxon>Bacillati</taxon>
        <taxon>Actinomycetota</taxon>
        <taxon>Actinomycetes</taxon>
        <taxon>Propionibacteriales</taxon>
        <taxon>Nocardioidaceae</taxon>
        <taxon>Nocardioides</taxon>
    </lineage>
</organism>
<accession>A0ABS9H5M5</accession>
<evidence type="ECO:0000313" key="1">
    <source>
        <dbReference type="EMBL" id="MCF6376560.1"/>
    </source>
</evidence>
<dbReference type="EMBL" id="JAKJHZ010000003">
    <property type="protein sequence ID" value="MCF6376560.1"/>
    <property type="molecule type" value="Genomic_DNA"/>
</dbReference>
<reference evidence="1 2" key="1">
    <citation type="submission" date="2022-01" db="EMBL/GenBank/DDBJ databases">
        <title>Nocardioides sp. nov., an actinomycete isolated from mining soil.</title>
        <authorList>
            <person name="Liu L."/>
        </authorList>
    </citation>
    <scope>NUCLEOTIDE SEQUENCE [LARGE SCALE GENOMIC DNA]</scope>
    <source>
        <strain evidence="1 2">KLBMP 9356</strain>
    </source>
</reference>
<gene>
    <name evidence="1" type="ORF">L2K70_03005</name>
</gene>
<sequence length="87" mass="9509">MMGPLLPILVLVLIGVAFWAGRMSAGVGTTPAAAPTAPSRDLAERDAFIEQLRELAWQHRDVSPELSTIIIDEIQTHHRRISRGPDA</sequence>
<protein>
    <submittedName>
        <fullName evidence="1">Uncharacterized protein</fullName>
    </submittedName>
</protein>
<name>A0ABS9H5M5_9ACTN</name>
<keyword evidence="2" id="KW-1185">Reference proteome</keyword>
<proteinExistence type="predicted"/>
<dbReference type="Proteomes" id="UP001201161">
    <property type="component" value="Unassembled WGS sequence"/>
</dbReference>
<evidence type="ECO:0000313" key="2">
    <source>
        <dbReference type="Proteomes" id="UP001201161"/>
    </source>
</evidence>
<dbReference type="RefSeq" id="WP_236398773.1">
    <property type="nucleotide sequence ID" value="NZ_JAKJHZ010000003.1"/>
</dbReference>